<reference evidence="3" key="1">
    <citation type="submission" date="2016-10" db="EMBL/GenBank/DDBJ databases">
        <authorList>
            <person name="Varghese N."/>
            <person name="Submissions S."/>
        </authorList>
    </citation>
    <scope>NUCLEOTIDE SEQUENCE [LARGE SCALE GENOMIC DNA]</scope>
    <source>
        <strain evidence="3">ES.061</strain>
    </source>
</reference>
<proteinExistence type="predicted"/>
<keyword evidence="2" id="KW-0808">Transferase</keyword>
<dbReference type="GO" id="GO:0005737">
    <property type="term" value="C:cytoplasm"/>
    <property type="evidence" value="ECO:0007669"/>
    <property type="project" value="TreeGrafter"/>
</dbReference>
<sequence length="200" mass="22797">MLDVPFFRRPPPALKGETVFLRTPVMGDHAEWAALRDESRGFLVPWEPSWAPDELSRSAFRHRLKRYRTEYENGTGISFFVFDAPTEALAGGITLSNIRRGVAQTASIGYWMGERYAGRGMMLSALRLLIPYAFDGLRLHRLEAACIPDNKRSVGLLEKAGFQREGLLRSYLRINGTWRDHYLYALVAEERHVPALETRG</sequence>
<accession>A0A1H4N2P9</accession>
<dbReference type="Gene3D" id="3.40.630.30">
    <property type="match status" value="1"/>
</dbReference>
<dbReference type="InterPro" id="IPR051908">
    <property type="entry name" value="Ribosomal_N-acetyltransferase"/>
</dbReference>
<protein>
    <submittedName>
        <fullName evidence="2">Ribosomal-protein-alanine N-acetyltransferase</fullName>
    </submittedName>
</protein>
<evidence type="ECO:0000313" key="3">
    <source>
        <dbReference type="Proteomes" id="UP000199064"/>
    </source>
</evidence>
<dbReference type="Pfam" id="PF13302">
    <property type="entry name" value="Acetyltransf_3"/>
    <property type="match status" value="1"/>
</dbReference>
<dbReference type="InterPro" id="IPR000182">
    <property type="entry name" value="GNAT_dom"/>
</dbReference>
<dbReference type="AlphaFoldDB" id="A0A1H4N2P9"/>
<keyword evidence="3" id="KW-1185">Reference proteome</keyword>
<name>A0A1H4N2P9_9HYPH</name>
<organism evidence="2 3">
    <name type="scientific">Nitratireductor aquibiodomus</name>
    <dbReference type="NCBI Taxonomy" id="204799"/>
    <lineage>
        <taxon>Bacteria</taxon>
        <taxon>Pseudomonadati</taxon>
        <taxon>Pseudomonadota</taxon>
        <taxon>Alphaproteobacteria</taxon>
        <taxon>Hyphomicrobiales</taxon>
        <taxon>Phyllobacteriaceae</taxon>
        <taxon>Nitratireductor</taxon>
    </lineage>
</organism>
<dbReference type="GO" id="GO:0008999">
    <property type="term" value="F:protein-N-terminal-alanine acetyltransferase activity"/>
    <property type="evidence" value="ECO:0007669"/>
    <property type="project" value="TreeGrafter"/>
</dbReference>
<evidence type="ECO:0000259" key="1">
    <source>
        <dbReference type="PROSITE" id="PS51186"/>
    </source>
</evidence>
<evidence type="ECO:0000313" key="2">
    <source>
        <dbReference type="EMBL" id="SEB89294.1"/>
    </source>
</evidence>
<dbReference type="RefSeq" id="WP_007008009.1">
    <property type="nucleotide sequence ID" value="NZ_FNSL01000001.1"/>
</dbReference>
<dbReference type="EMBL" id="FNSL01000001">
    <property type="protein sequence ID" value="SEB89294.1"/>
    <property type="molecule type" value="Genomic_DNA"/>
</dbReference>
<feature type="domain" description="N-acetyltransferase" evidence="1">
    <location>
        <begin position="19"/>
        <end position="189"/>
    </location>
</feature>
<dbReference type="PANTHER" id="PTHR43441:SF2">
    <property type="entry name" value="FAMILY ACETYLTRANSFERASE, PUTATIVE (AFU_ORTHOLOGUE AFUA_7G00850)-RELATED"/>
    <property type="match status" value="1"/>
</dbReference>
<dbReference type="Proteomes" id="UP000199064">
    <property type="component" value="Unassembled WGS sequence"/>
</dbReference>
<dbReference type="InterPro" id="IPR016181">
    <property type="entry name" value="Acyl_CoA_acyltransferase"/>
</dbReference>
<dbReference type="GO" id="GO:1990189">
    <property type="term" value="F:protein N-terminal-serine acetyltransferase activity"/>
    <property type="evidence" value="ECO:0007669"/>
    <property type="project" value="TreeGrafter"/>
</dbReference>
<dbReference type="SUPFAM" id="SSF55729">
    <property type="entry name" value="Acyl-CoA N-acyltransferases (Nat)"/>
    <property type="match status" value="1"/>
</dbReference>
<gene>
    <name evidence="2" type="ORF">SAMN05216452_3577</name>
</gene>
<dbReference type="PROSITE" id="PS51186">
    <property type="entry name" value="GNAT"/>
    <property type="match status" value="1"/>
</dbReference>
<dbReference type="PANTHER" id="PTHR43441">
    <property type="entry name" value="RIBOSOMAL-PROTEIN-SERINE ACETYLTRANSFERASE"/>
    <property type="match status" value="1"/>
</dbReference>